<sequence>MLAYSQRDRWSFDSEHLGSSRRKLSGSSSSSRFSFSQSLVDQQICGACSKFEKSSVANFERQIAAVLACGHVYHAECLETMTTEIEKYDLACHVCTIEEKQVTKITRKALKAEAKHYRRCINRVVDSYREFMFQKTEGKALKMEPSFSSKGPSKSKSFLKWRLASISSKLSKLSSKDSALKKGFWSRHRSSSNIEVKDPYTLRDFEMVL</sequence>
<keyword evidence="1" id="KW-0862">Zinc</keyword>
<organism evidence="4">
    <name type="scientific">Brassica campestris</name>
    <name type="common">Field mustard</name>
    <dbReference type="NCBI Taxonomy" id="3711"/>
    <lineage>
        <taxon>Eukaryota</taxon>
        <taxon>Viridiplantae</taxon>
        <taxon>Streptophyta</taxon>
        <taxon>Embryophyta</taxon>
        <taxon>Tracheophyta</taxon>
        <taxon>Spermatophyta</taxon>
        <taxon>Magnoliopsida</taxon>
        <taxon>eudicotyledons</taxon>
        <taxon>Gunneridae</taxon>
        <taxon>Pentapetalae</taxon>
        <taxon>rosids</taxon>
        <taxon>malvids</taxon>
        <taxon>Brassicales</taxon>
        <taxon>Brassicaceae</taxon>
        <taxon>Brassiceae</taxon>
        <taxon>Brassica</taxon>
    </lineage>
</organism>
<dbReference type="PANTHER" id="PTHR31150:SF32">
    <property type="entry name" value="RING_U-BOX SUPERFAMILY PROTEIN"/>
    <property type="match status" value="1"/>
</dbReference>
<dbReference type="GO" id="GO:0008270">
    <property type="term" value="F:zinc ion binding"/>
    <property type="evidence" value="ECO:0007669"/>
    <property type="project" value="UniProtKB-KW"/>
</dbReference>
<evidence type="ECO:0000313" key="4">
    <source>
        <dbReference type="EMBL" id="VDD00446.1"/>
    </source>
</evidence>
<dbReference type="Proteomes" id="UP000694005">
    <property type="component" value="Chromosome A07"/>
</dbReference>
<dbReference type="Gramene" id="A07p30900.2_BraZ1">
    <property type="protein sequence ID" value="A07p30900.2_BraZ1.CDS.1"/>
    <property type="gene ID" value="A07g30900.2_BraZ1"/>
</dbReference>
<dbReference type="Gene3D" id="3.30.40.10">
    <property type="entry name" value="Zinc/RING finger domain, C3HC4 (zinc finger)"/>
    <property type="match status" value="1"/>
</dbReference>
<evidence type="ECO:0000256" key="1">
    <source>
        <dbReference type="PROSITE-ProRule" id="PRU00175"/>
    </source>
</evidence>
<evidence type="ECO:0000313" key="3">
    <source>
        <dbReference type="EMBL" id="CAG7903446.1"/>
    </source>
</evidence>
<name>A0A3P6BDV5_BRACM</name>
<dbReference type="InterPro" id="IPR001841">
    <property type="entry name" value="Znf_RING"/>
</dbReference>
<dbReference type="EMBL" id="LR031574">
    <property type="protein sequence ID" value="VDD00446.1"/>
    <property type="molecule type" value="Genomic_DNA"/>
</dbReference>
<reference evidence="4" key="1">
    <citation type="submission" date="2018-11" db="EMBL/GenBank/DDBJ databases">
        <authorList>
            <consortium name="Genoscope - CEA"/>
            <person name="William W."/>
        </authorList>
    </citation>
    <scope>NUCLEOTIDE SEQUENCE</scope>
</reference>
<dbReference type="AlphaFoldDB" id="A0A3P6BDV5"/>
<feature type="domain" description="RING-type" evidence="2">
    <location>
        <begin position="45"/>
        <end position="96"/>
    </location>
</feature>
<dbReference type="InterPro" id="IPR013083">
    <property type="entry name" value="Znf_RING/FYVE/PHD"/>
</dbReference>
<proteinExistence type="predicted"/>
<keyword evidence="1" id="KW-0479">Metal-binding</keyword>
<evidence type="ECO:0000259" key="2">
    <source>
        <dbReference type="PROSITE" id="PS50089"/>
    </source>
</evidence>
<dbReference type="PANTHER" id="PTHR31150">
    <property type="entry name" value="EXPRESSED PROTEIN"/>
    <property type="match status" value="1"/>
</dbReference>
<gene>
    <name evidence="4" type="ORF">BRAA07T30527Z</name>
    <name evidence="3" type="ORF">BRAPAZ1V2_A07P30900.2</name>
</gene>
<dbReference type="EMBL" id="LS974623">
    <property type="protein sequence ID" value="CAG7903446.1"/>
    <property type="molecule type" value="Genomic_DNA"/>
</dbReference>
<protein>
    <recommendedName>
        <fullName evidence="2">RING-type domain-containing protein</fullName>
    </recommendedName>
</protein>
<accession>A0A3P6BDV5</accession>
<keyword evidence="1" id="KW-0863">Zinc-finger</keyword>
<dbReference type="PROSITE" id="PS50089">
    <property type="entry name" value="ZF_RING_2"/>
    <property type="match status" value="1"/>
</dbReference>
<dbReference type="SUPFAM" id="SSF57850">
    <property type="entry name" value="RING/U-box"/>
    <property type="match status" value="1"/>
</dbReference>